<evidence type="ECO:0000313" key="2">
    <source>
        <dbReference type="Proteomes" id="UP000031561"/>
    </source>
</evidence>
<sequence length="81" mass="8569">MCPSAFDHATSSESTEPVTVTVPAEFWSSVQSLAQSANVSPEAVIAAGTSLYSLALKAKQQGRKLAVIEWDQPCIMEVTGL</sequence>
<dbReference type="RefSeq" id="WP_166281533.1">
    <property type="nucleotide sequence ID" value="NZ_JTHE03000045.1"/>
</dbReference>
<dbReference type="AlphaFoldDB" id="A0ABD4T346"/>
<organism evidence="1 2">
    <name type="scientific">Lyngbya confervoides BDU141951</name>
    <dbReference type="NCBI Taxonomy" id="1574623"/>
    <lineage>
        <taxon>Bacteria</taxon>
        <taxon>Bacillati</taxon>
        <taxon>Cyanobacteriota</taxon>
        <taxon>Cyanophyceae</taxon>
        <taxon>Oscillatoriophycideae</taxon>
        <taxon>Oscillatoriales</taxon>
        <taxon>Microcoleaceae</taxon>
        <taxon>Lyngbya</taxon>
    </lineage>
</organism>
<reference evidence="1 2" key="1">
    <citation type="journal article" date="2015" name="Genome Announc.">
        <title>Draft Genome Sequence of Filamentous Marine Cyanobacterium Lyngbya confervoides Strain BDU141951.</title>
        <authorList>
            <person name="Chandrababunaidu M.M."/>
            <person name="Sen D."/>
            <person name="Tripathy S."/>
        </authorList>
    </citation>
    <scope>NUCLEOTIDE SEQUENCE [LARGE SCALE GENOMIC DNA]</scope>
    <source>
        <strain evidence="1 2">BDU141951</strain>
    </source>
</reference>
<evidence type="ECO:0000313" key="1">
    <source>
        <dbReference type="EMBL" id="MCM1982860.1"/>
    </source>
</evidence>
<protein>
    <submittedName>
        <fullName evidence="1">Uncharacterized protein</fullName>
    </submittedName>
</protein>
<proteinExistence type="predicted"/>
<accession>A0ABD4T346</accession>
<comment type="caution">
    <text evidence="1">The sequence shown here is derived from an EMBL/GenBank/DDBJ whole genome shotgun (WGS) entry which is preliminary data.</text>
</comment>
<gene>
    <name evidence="1" type="ORF">QQ91_0008495</name>
</gene>
<dbReference type="Proteomes" id="UP000031561">
    <property type="component" value="Unassembled WGS sequence"/>
</dbReference>
<keyword evidence="2" id="KW-1185">Reference proteome</keyword>
<name>A0ABD4T346_9CYAN</name>
<dbReference type="EMBL" id="JTHE03000045">
    <property type="protein sequence ID" value="MCM1982860.1"/>
    <property type="molecule type" value="Genomic_DNA"/>
</dbReference>